<keyword evidence="2" id="KW-1185">Reference proteome</keyword>
<protein>
    <submittedName>
        <fullName evidence="1">Uncharacterized protein</fullName>
    </submittedName>
</protein>
<comment type="caution">
    <text evidence="1">The sequence shown here is derived from an EMBL/GenBank/DDBJ whole genome shotgun (WGS) entry which is preliminary data.</text>
</comment>
<accession>A0ACB9FDD6</accession>
<evidence type="ECO:0000313" key="1">
    <source>
        <dbReference type="EMBL" id="KAI3768798.1"/>
    </source>
</evidence>
<gene>
    <name evidence="1" type="ORF">L2E82_19632</name>
</gene>
<dbReference type="Proteomes" id="UP001055811">
    <property type="component" value="Linkage Group LG03"/>
</dbReference>
<reference evidence="1 2" key="2">
    <citation type="journal article" date="2022" name="Mol. Ecol. Resour.">
        <title>The genomes of chicory, endive, great burdock and yacon provide insights into Asteraceae paleo-polyploidization history and plant inulin production.</title>
        <authorList>
            <person name="Fan W."/>
            <person name="Wang S."/>
            <person name="Wang H."/>
            <person name="Wang A."/>
            <person name="Jiang F."/>
            <person name="Liu H."/>
            <person name="Zhao H."/>
            <person name="Xu D."/>
            <person name="Zhang Y."/>
        </authorList>
    </citation>
    <scope>NUCLEOTIDE SEQUENCE [LARGE SCALE GENOMIC DNA]</scope>
    <source>
        <strain evidence="2">cv. Punajuju</strain>
        <tissue evidence="1">Leaves</tissue>
    </source>
</reference>
<dbReference type="EMBL" id="CM042011">
    <property type="protein sequence ID" value="KAI3768798.1"/>
    <property type="molecule type" value="Genomic_DNA"/>
</dbReference>
<proteinExistence type="predicted"/>
<reference evidence="2" key="1">
    <citation type="journal article" date="2022" name="Mol. Ecol. Resour.">
        <title>The genomes of chicory, endive, great burdock and yacon provide insights into Asteraceae palaeo-polyploidization history and plant inulin production.</title>
        <authorList>
            <person name="Fan W."/>
            <person name="Wang S."/>
            <person name="Wang H."/>
            <person name="Wang A."/>
            <person name="Jiang F."/>
            <person name="Liu H."/>
            <person name="Zhao H."/>
            <person name="Xu D."/>
            <person name="Zhang Y."/>
        </authorList>
    </citation>
    <scope>NUCLEOTIDE SEQUENCE [LARGE SCALE GENOMIC DNA]</scope>
    <source>
        <strain evidence="2">cv. Punajuju</strain>
    </source>
</reference>
<evidence type="ECO:0000313" key="2">
    <source>
        <dbReference type="Proteomes" id="UP001055811"/>
    </source>
</evidence>
<name>A0ACB9FDD6_CICIN</name>
<organism evidence="1 2">
    <name type="scientific">Cichorium intybus</name>
    <name type="common">Chicory</name>
    <dbReference type="NCBI Taxonomy" id="13427"/>
    <lineage>
        <taxon>Eukaryota</taxon>
        <taxon>Viridiplantae</taxon>
        <taxon>Streptophyta</taxon>
        <taxon>Embryophyta</taxon>
        <taxon>Tracheophyta</taxon>
        <taxon>Spermatophyta</taxon>
        <taxon>Magnoliopsida</taxon>
        <taxon>eudicotyledons</taxon>
        <taxon>Gunneridae</taxon>
        <taxon>Pentapetalae</taxon>
        <taxon>asterids</taxon>
        <taxon>campanulids</taxon>
        <taxon>Asterales</taxon>
        <taxon>Asteraceae</taxon>
        <taxon>Cichorioideae</taxon>
        <taxon>Cichorieae</taxon>
        <taxon>Cichoriinae</taxon>
        <taxon>Cichorium</taxon>
    </lineage>
</organism>
<sequence length="99" mass="10543">MASLTSHLLPLTGCNFSESDNWSCATGDCNTGEVECNGNLYTPPVTTVEFIYYGSLDNGYNFPILLETTGGSGSGLRSCAKTGCIEVRGSAFVAGRWTW</sequence>